<organism evidence="3 4">
    <name type="scientific">Priestia megaterium (strain ATCC 14581 / DSM 32 / CCUG 1817 / JCM 2506 / NBRC 15308 / NCIMB 9376 / NCTC 10342 / NRRL B-14308 / VKM B-512 / Ford 19)</name>
    <name type="common">Bacillus megaterium</name>
    <dbReference type="NCBI Taxonomy" id="1348623"/>
    <lineage>
        <taxon>Bacteria</taxon>
        <taxon>Bacillati</taxon>
        <taxon>Bacillota</taxon>
        <taxon>Bacilli</taxon>
        <taxon>Bacillales</taxon>
        <taxon>Bacillaceae</taxon>
        <taxon>Priestia</taxon>
    </lineage>
</organism>
<evidence type="ECO:0000313" key="3">
    <source>
        <dbReference type="EMBL" id="AJI20081.1"/>
    </source>
</evidence>
<keyword evidence="1" id="KW-0812">Transmembrane</keyword>
<evidence type="ECO:0000259" key="2">
    <source>
        <dbReference type="Pfam" id="PF18540"/>
    </source>
</evidence>
<evidence type="ECO:0000256" key="1">
    <source>
        <dbReference type="SAM" id="Phobius"/>
    </source>
</evidence>
<keyword evidence="3" id="KW-0614">Plasmid</keyword>
<reference evidence="3 4" key="1">
    <citation type="journal article" date="2015" name="Genome Announc.">
        <title>Complete genome sequences for 35 biothreat assay-relevant bacillus species.</title>
        <authorList>
            <person name="Johnson S.L."/>
            <person name="Daligault H.E."/>
            <person name="Davenport K.W."/>
            <person name="Jaissle J."/>
            <person name="Frey K.G."/>
            <person name="Ladner J.T."/>
            <person name="Broomall S.M."/>
            <person name="Bishop-Lilly K.A."/>
            <person name="Bruce D.C."/>
            <person name="Gibbons H.S."/>
            <person name="Coyne S.R."/>
            <person name="Lo C.C."/>
            <person name="Meincke L."/>
            <person name="Munk A.C."/>
            <person name="Koroleva G.I."/>
            <person name="Rosenzweig C.N."/>
            <person name="Palacios G.F."/>
            <person name="Redden C.L."/>
            <person name="Minogue T.D."/>
            <person name="Chain P.S."/>
        </authorList>
    </citation>
    <scope>NUCLEOTIDE SEQUENCE [LARGE SCALE GENOMIC DNA]</scope>
    <source>
        <strain evidence="4">ATCC 14581 / DSM 32 / JCM 2506 / NBRC 15308 / NCIMB 9376 / NCTC 10342 / NRRL B-14308 / VKM B-512</strain>
        <plasmid evidence="3 4">pBMV_4</plasmid>
    </source>
</reference>
<name>A0A0B6A940_PRIM2</name>
<feature type="transmembrane region" description="Helical" evidence="1">
    <location>
        <begin position="37"/>
        <end position="56"/>
    </location>
</feature>
<dbReference type="HOGENOM" id="CLU_1036891_0_0_9"/>
<keyword evidence="1" id="KW-1133">Transmembrane helix</keyword>
<dbReference type="Pfam" id="PF18540">
    <property type="entry name" value="DUF5626"/>
    <property type="match status" value="1"/>
</dbReference>
<feature type="domain" description="DUF5626" evidence="2">
    <location>
        <begin position="116"/>
        <end position="239"/>
    </location>
</feature>
<dbReference type="KEGG" id="bmeg:BG04_6020"/>
<proteinExistence type="predicted"/>
<gene>
    <name evidence="3" type="ORF">BG04_6020</name>
</gene>
<sequence>MLKIIKSIYYIHLSNFIYTFNNTLKVLEATRVILHSFYIKVIITFFIIFCNLLYFLCYYSYCFKRLIGRVKVLKKILALIVALSAFVFLLPSNLVSAAEESPEVSTLSDNEIAFNLNSNTPQEEDVYDDEGKYLGTMGIEPLSTSNSSETSGGFHTMGTYPVKEGTSTFKIYWKTGVINLSYRINISRPKGLFTKSKITKAYDEWHLVTPPFTVNSDKLSRLRIQETSDKPAQARYRVNYGVIGQGSINYDLNSKVSKQYLYTSVSSF</sequence>
<dbReference type="Proteomes" id="UP000031829">
    <property type="component" value="Plasmid pBMV_4"/>
</dbReference>
<dbReference type="EMBL" id="CP009918">
    <property type="protein sequence ID" value="AJI20081.1"/>
    <property type="molecule type" value="Genomic_DNA"/>
</dbReference>
<feature type="transmembrane region" description="Helical" evidence="1">
    <location>
        <begin position="76"/>
        <end position="95"/>
    </location>
</feature>
<keyword evidence="1" id="KW-0472">Membrane</keyword>
<accession>A0A0B6A940</accession>
<dbReference type="AlphaFoldDB" id="A0A0B6A940"/>
<dbReference type="Gene3D" id="2.60.40.3860">
    <property type="match status" value="1"/>
</dbReference>
<geneLocation type="plasmid" evidence="3 4">
    <name>pBMV_4</name>
</geneLocation>
<dbReference type="InterPro" id="IPR040491">
    <property type="entry name" value="DUF5626"/>
</dbReference>
<protein>
    <recommendedName>
        <fullName evidence="2">DUF5626 domain-containing protein</fullName>
    </recommendedName>
</protein>
<evidence type="ECO:0000313" key="4">
    <source>
        <dbReference type="Proteomes" id="UP000031829"/>
    </source>
</evidence>